<accession>A0A699UXB5</accession>
<proteinExistence type="predicted"/>
<evidence type="ECO:0000313" key="2">
    <source>
        <dbReference type="EMBL" id="GFD26833.1"/>
    </source>
</evidence>
<name>A0A699UXB5_TANCI</name>
<gene>
    <name evidence="2" type="ORF">Tci_898802</name>
</gene>
<feature type="region of interest" description="Disordered" evidence="1">
    <location>
        <begin position="1"/>
        <end position="60"/>
    </location>
</feature>
<sequence>EEQPLPAVVSPTAESLGYITDSEPKIDLEEEDGGDEKSEGDSIDYPTIRGDDDADDNGDD</sequence>
<reference evidence="2" key="1">
    <citation type="journal article" date="2019" name="Sci. Rep.">
        <title>Draft genome of Tanacetum cinerariifolium, the natural source of mosquito coil.</title>
        <authorList>
            <person name="Yamashiro T."/>
            <person name="Shiraishi A."/>
            <person name="Satake H."/>
            <person name="Nakayama K."/>
        </authorList>
    </citation>
    <scope>NUCLEOTIDE SEQUENCE</scope>
</reference>
<evidence type="ECO:0000256" key="1">
    <source>
        <dbReference type="SAM" id="MobiDB-lite"/>
    </source>
</evidence>
<dbReference type="EMBL" id="BKCJ011372148">
    <property type="protein sequence ID" value="GFD26833.1"/>
    <property type="molecule type" value="Genomic_DNA"/>
</dbReference>
<feature type="non-terminal residue" evidence="2">
    <location>
        <position position="1"/>
    </location>
</feature>
<comment type="caution">
    <text evidence="2">The sequence shown here is derived from an EMBL/GenBank/DDBJ whole genome shotgun (WGS) entry which is preliminary data.</text>
</comment>
<protein>
    <submittedName>
        <fullName evidence="2">Uncharacterized protein</fullName>
    </submittedName>
</protein>
<feature type="non-terminal residue" evidence="2">
    <location>
        <position position="60"/>
    </location>
</feature>
<organism evidence="2">
    <name type="scientific">Tanacetum cinerariifolium</name>
    <name type="common">Dalmatian daisy</name>
    <name type="synonym">Chrysanthemum cinerariifolium</name>
    <dbReference type="NCBI Taxonomy" id="118510"/>
    <lineage>
        <taxon>Eukaryota</taxon>
        <taxon>Viridiplantae</taxon>
        <taxon>Streptophyta</taxon>
        <taxon>Embryophyta</taxon>
        <taxon>Tracheophyta</taxon>
        <taxon>Spermatophyta</taxon>
        <taxon>Magnoliopsida</taxon>
        <taxon>eudicotyledons</taxon>
        <taxon>Gunneridae</taxon>
        <taxon>Pentapetalae</taxon>
        <taxon>asterids</taxon>
        <taxon>campanulids</taxon>
        <taxon>Asterales</taxon>
        <taxon>Asteraceae</taxon>
        <taxon>Asteroideae</taxon>
        <taxon>Anthemideae</taxon>
        <taxon>Anthemidinae</taxon>
        <taxon>Tanacetum</taxon>
    </lineage>
</organism>
<dbReference type="AlphaFoldDB" id="A0A699UXB5"/>